<evidence type="ECO:0000313" key="2">
    <source>
        <dbReference type="EMBL" id="KAK1597550.1"/>
    </source>
</evidence>
<reference evidence="2" key="1">
    <citation type="submission" date="2021-06" db="EMBL/GenBank/DDBJ databases">
        <title>Comparative genomics, transcriptomics and evolutionary studies reveal genomic signatures of adaptation to plant cell wall in hemibiotrophic fungi.</title>
        <authorList>
            <consortium name="DOE Joint Genome Institute"/>
            <person name="Baroncelli R."/>
            <person name="Diaz J.F."/>
            <person name="Benocci T."/>
            <person name="Peng M."/>
            <person name="Battaglia E."/>
            <person name="Haridas S."/>
            <person name="Andreopoulos W."/>
            <person name="Labutti K."/>
            <person name="Pangilinan J."/>
            <person name="Floch G.L."/>
            <person name="Makela M.R."/>
            <person name="Henrissat B."/>
            <person name="Grigoriev I.V."/>
            <person name="Crouch J.A."/>
            <person name="De Vries R.P."/>
            <person name="Sukno S.A."/>
            <person name="Thon M.R."/>
        </authorList>
    </citation>
    <scope>NUCLEOTIDE SEQUENCE</scope>
    <source>
        <strain evidence="2">CBS 125086</strain>
    </source>
</reference>
<comment type="caution">
    <text evidence="2">The sequence shown here is derived from an EMBL/GenBank/DDBJ whole genome shotgun (WGS) entry which is preliminary data.</text>
</comment>
<sequence>MAQSFLPLESIGLAIQALHTPLFLSFLSLTLANSPQSVALTIGSSHTFLFLNPYSLIPSPSAVSVATISSRRPPSSAVAVPIFRSPPIPPVLGNALARKKDKEKIEAVSLQTVPSHRINSRRLRSTAFPRFKRIHHGHRSNPGRR</sequence>
<evidence type="ECO:0000313" key="3">
    <source>
        <dbReference type="Proteomes" id="UP001230504"/>
    </source>
</evidence>
<organism evidence="2 3">
    <name type="scientific">Colletotrichum navitas</name>
    <dbReference type="NCBI Taxonomy" id="681940"/>
    <lineage>
        <taxon>Eukaryota</taxon>
        <taxon>Fungi</taxon>
        <taxon>Dikarya</taxon>
        <taxon>Ascomycota</taxon>
        <taxon>Pezizomycotina</taxon>
        <taxon>Sordariomycetes</taxon>
        <taxon>Hypocreomycetidae</taxon>
        <taxon>Glomerellales</taxon>
        <taxon>Glomerellaceae</taxon>
        <taxon>Colletotrichum</taxon>
        <taxon>Colletotrichum graminicola species complex</taxon>
    </lineage>
</organism>
<proteinExistence type="predicted"/>
<evidence type="ECO:0000256" key="1">
    <source>
        <dbReference type="SAM" id="MobiDB-lite"/>
    </source>
</evidence>
<dbReference type="Proteomes" id="UP001230504">
    <property type="component" value="Unassembled WGS sequence"/>
</dbReference>
<feature type="region of interest" description="Disordered" evidence="1">
    <location>
        <begin position="124"/>
        <end position="145"/>
    </location>
</feature>
<gene>
    <name evidence="2" type="ORF">LY79DRAFT_540283</name>
</gene>
<dbReference type="GeneID" id="85441095"/>
<dbReference type="EMBL" id="JAHLJV010000007">
    <property type="protein sequence ID" value="KAK1597550.1"/>
    <property type="molecule type" value="Genomic_DNA"/>
</dbReference>
<dbReference type="RefSeq" id="XP_060418322.1">
    <property type="nucleotide sequence ID" value="XM_060556855.1"/>
</dbReference>
<dbReference type="AlphaFoldDB" id="A0AAD8Q855"/>
<name>A0AAD8Q855_9PEZI</name>
<keyword evidence="3" id="KW-1185">Reference proteome</keyword>
<accession>A0AAD8Q855</accession>
<protein>
    <submittedName>
        <fullName evidence="2">Uncharacterized protein</fullName>
    </submittedName>
</protein>